<protein>
    <submittedName>
        <fullName evidence="1">Uncharacterized protein</fullName>
    </submittedName>
</protein>
<dbReference type="BioCyc" id="MMAZ1236903:G139K-1940-MONOMER"/>
<dbReference type="AlphaFoldDB" id="M1Q4Y3"/>
<sequence>MFDFLIIYSSLILLIDMNEKRNNNASKISIKRTNEKL</sequence>
<accession>M1Q4Y3</accession>
<reference evidence="1 2" key="1">
    <citation type="journal article" date="2013" name="Genome Announc.">
        <title>Complete Genome of a Methanosarcina mazei Strain Isolated from Sediment Samples from an Amazonian Flooded Area.</title>
        <authorList>
            <person name="Assis das Gracas D."/>
            <person name="Thiago Juca Ramos R."/>
            <person name="Vieira Araujo A.C."/>
            <person name="Zahlouth R."/>
            <person name="Ribeiro Carneiro A."/>
            <person name="Souza Lopes T."/>
            <person name="Azevedo Barauna R."/>
            <person name="Azevedo V."/>
            <person name="Cruz Schneider M.P."/>
            <person name="Pellizari V.H."/>
            <person name="Silva A."/>
        </authorList>
    </citation>
    <scope>NUCLEOTIDE SEQUENCE [LARGE SCALE GENOMIC DNA]</scope>
    <source>
        <strain evidence="1 2">Tuc01</strain>
    </source>
</reference>
<proteinExistence type="predicted"/>
<name>M1Q4Y3_METMZ</name>
<gene>
    <name evidence="1" type="ORF">MmTuc01_2033</name>
</gene>
<evidence type="ECO:0000313" key="2">
    <source>
        <dbReference type="Proteomes" id="UP000011718"/>
    </source>
</evidence>
<dbReference type="EMBL" id="CP004144">
    <property type="protein sequence ID" value="AGF97365.1"/>
    <property type="molecule type" value="Genomic_DNA"/>
</dbReference>
<dbReference type="HOGENOM" id="CLU_3338463_0_0_2"/>
<organism evidence="1 2">
    <name type="scientific">Methanosarcina mazei Tuc01</name>
    <dbReference type="NCBI Taxonomy" id="1236903"/>
    <lineage>
        <taxon>Archaea</taxon>
        <taxon>Methanobacteriati</taxon>
        <taxon>Methanobacteriota</taxon>
        <taxon>Stenosarchaea group</taxon>
        <taxon>Methanomicrobia</taxon>
        <taxon>Methanosarcinales</taxon>
        <taxon>Methanosarcinaceae</taxon>
        <taxon>Methanosarcina</taxon>
    </lineage>
</organism>
<dbReference type="Proteomes" id="UP000011718">
    <property type="component" value="Chromosome"/>
</dbReference>
<dbReference type="KEGG" id="mmaz:MmTuc01_2033"/>
<evidence type="ECO:0000313" key="1">
    <source>
        <dbReference type="EMBL" id="AGF97365.1"/>
    </source>
</evidence>